<feature type="region of interest" description="Disordered" evidence="13">
    <location>
        <begin position="381"/>
        <end position="590"/>
    </location>
</feature>
<comment type="subcellular location">
    <subcellularLocation>
        <location evidence="2">Membrane</location>
    </subcellularLocation>
</comment>
<dbReference type="PANTHER" id="PTHR10963">
    <property type="entry name" value="GLYCOSYL HYDROLASE-RELATED"/>
    <property type="match status" value="1"/>
</dbReference>
<dbReference type="GO" id="GO:0031505">
    <property type="term" value="P:fungal-type cell wall organization"/>
    <property type="evidence" value="ECO:0007669"/>
    <property type="project" value="TreeGrafter"/>
</dbReference>
<evidence type="ECO:0000256" key="12">
    <source>
        <dbReference type="ARBA" id="ARBA00038074"/>
    </source>
</evidence>
<feature type="transmembrane region" description="Helical" evidence="14">
    <location>
        <begin position="304"/>
        <end position="326"/>
    </location>
</feature>
<comment type="similarity">
    <text evidence="12">Belongs to the glycosyl hydrolase 16 family. CRH1 subfamily.</text>
</comment>
<feature type="chain" id="PRO_5043019075" description="chitinase" evidence="15">
    <location>
        <begin position="26"/>
        <end position="590"/>
    </location>
</feature>
<dbReference type="GO" id="GO:0005975">
    <property type="term" value="P:carbohydrate metabolic process"/>
    <property type="evidence" value="ECO:0007669"/>
    <property type="project" value="InterPro"/>
</dbReference>
<dbReference type="CDD" id="cd02183">
    <property type="entry name" value="GH16_fungal_CRH1_transglycosylase"/>
    <property type="match status" value="1"/>
</dbReference>
<keyword evidence="6 15" id="KW-0732">Signal</keyword>
<dbReference type="AlphaFoldDB" id="A0AAN6T346"/>
<keyword evidence="18" id="KW-1185">Reference proteome</keyword>
<dbReference type="Pfam" id="PF00722">
    <property type="entry name" value="Glyco_hydro_16"/>
    <property type="match status" value="1"/>
</dbReference>
<evidence type="ECO:0000256" key="5">
    <source>
        <dbReference type="ARBA" id="ARBA00022679"/>
    </source>
</evidence>
<dbReference type="InterPro" id="IPR050546">
    <property type="entry name" value="Glycosyl_Hydrlase_16"/>
</dbReference>
<dbReference type="GO" id="GO:0008843">
    <property type="term" value="F:endochitinase activity"/>
    <property type="evidence" value="ECO:0007669"/>
    <property type="project" value="UniProtKB-EC"/>
</dbReference>
<feature type="compositionally biased region" description="Low complexity" evidence="13">
    <location>
        <begin position="482"/>
        <end position="492"/>
    </location>
</feature>
<reference evidence="17" key="2">
    <citation type="submission" date="2023-05" db="EMBL/GenBank/DDBJ databases">
        <authorList>
            <consortium name="Lawrence Berkeley National Laboratory"/>
            <person name="Steindorff A."/>
            <person name="Hensen N."/>
            <person name="Bonometti L."/>
            <person name="Westerberg I."/>
            <person name="Brannstrom I.O."/>
            <person name="Guillou S."/>
            <person name="Cros-Aarteil S."/>
            <person name="Calhoun S."/>
            <person name="Haridas S."/>
            <person name="Kuo A."/>
            <person name="Mondo S."/>
            <person name="Pangilinan J."/>
            <person name="Riley R."/>
            <person name="Labutti K."/>
            <person name="Andreopoulos B."/>
            <person name="Lipzen A."/>
            <person name="Chen C."/>
            <person name="Yanf M."/>
            <person name="Daum C."/>
            <person name="Ng V."/>
            <person name="Clum A."/>
            <person name="Ohm R."/>
            <person name="Martin F."/>
            <person name="Silar P."/>
            <person name="Natvig D."/>
            <person name="Lalanne C."/>
            <person name="Gautier V."/>
            <person name="Ament-Velasquez S.L."/>
            <person name="Kruys A."/>
            <person name="Hutchinson M.I."/>
            <person name="Powell A.J."/>
            <person name="Barry K."/>
            <person name="Miller A.N."/>
            <person name="Grigoriev I.V."/>
            <person name="Debuchy R."/>
            <person name="Gladieux P."/>
            <person name="Thoren M.H."/>
            <person name="Johannesson H."/>
        </authorList>
    </citation>
    <scope>NUCLEOTIDE SEQUENCE</scope>
    <source>
        <strain evidence="17">CBS 757.83</strain>
    </source>
</reference>
<evidence type="ECO:0000256" key="8">
    <source>
        <dbReference type="ARBA" id="ARBA00023136"/>
    </source>
</evidence>
<evidence type="ECO:0000256" key="3">
    <source>
        <dbReference type="ARBA" id="ARBA00012729"/>
    </source>
</evidence>
<dbReference type="GO" id="GO:0016757">
    <property type="term" value="F:glycosyltransferase activity"/>
    <property type="evidence" value="ECO:0007669"/>
    <property type="project" value="UniProtKB-KW"/>
</dbReference>
<evidence type="ECO:0000256" key="10">
    <source>
        <dbReference type="ARBA" id="ARBA00023295"/>
    </source>
</evidence>
<dbReference type="InterPro" id="IPR013320">
    <property type="entry name" value="ConA-like_dom_sf"/>
</dbReference>
<evidence type="ECO:0000256" key="14">
    <source>
        <dbReference type="SAM" id="Phobius"/>
    </source>
</evidence>
<feature type="compositionally biased region" description="Polar residues" evidence="13">
    <location>
        <begin position="493"/>
        <end position="510"/>
    </location>
</feature>
<dbReference type="EMBL" id="MU863632">
    <property type="protein sequence ID" value="KAK4102297.1"/>
    <property type="molecule type" value="Genomic_DNA"/>
</dbReference>
<dbReference type="GO" id="GO:0016020">
    <property type="term" value="C:membrane"/>
    <property type="evidence" value="ECO:0007669"/>
    <property type="project" value="UniProtKB-SubCell"/>
</dbReference>
<dbReference type="Gene3D" id="2.60.120.200">
    <property type="match status" value="1"/>
</dbReference>
<evidence type="ECO:0000313" key="17">
    <source>
        <dbReference type="EMBL" id="KAK4102297.1"/>
    </source>
</evidence>
<evidence type="ECO:0000256" key="2">
    <source>
        <dbReference type="ARBA" id="ARBA00004370"/>
    </source>
</evidence>
<keyword evidence="8 14" id="KW-0472">Membrane</keyword>
<reference evidence="17" key="1">
    <citation type="journal article" date="2023" name="Mol. Phylogenet. Evol.">
        <title>Genome-scale phylogeny and comparative genomics of the fungal order Sordariales.</title>
        <authorList>
            <person name="Hensen N."/>
            <person name="Bonometti L."/>
            <person name="Westerberg I."/>
            <person name="Brannstrom I.O."/>
            <person name="Guillou S."/>
            <person name="Cros-Aarteil S."/>
            <person name="Calhoun S."/>
            <person name="Haridas S."/>
            <person name="Kuo A."/>
            <person name="Mondo S."/>
            <person name="Pangilinan J."/>
            <person name="Riley R."/>
            <person name="LaButti K."/>
            <person name="Andreopoulos B."/>
            <person name="Lipzen A."/>
            <person name="Chen C."/>
            <person name="Yan M."/>
            <person name="Daum C."/>
            <person name="Ng V."/>
            <person name="Clum A."/>
            <person name="Steindorff A."/>
            <person name="Ohm R.A."/>
            <person name="Martin F."/>
            <person name="Silar P."/>
            <person name="Natvig D.O."/>
            <person name="Lalanne C."/>
            <person name="Gautier V."/>
            <person name="Ament-Velasquez S.L."/>
            <person name="Kruys A."/>
            <person name="Hutchinson M.I."/>
            <person name="Powell A.J."/>
            <person name="Barry K."/>
            <person name="Miller A.N."/>
            <person name="Grigoriev I.V."/>
            <person name="Debuchy R."/>
            <person name="Gladieux P."/>
            <person name="Hiltunen Thoren M."/>
            <person name="Johannesson H."/>
        </authorList>
    </citation>
    <scope>NUCLEOTIDE SEQUENCE</scope>
    <source>
        <strain evidence="17">CBS 757.83</strain>
    </source>
</reference>
<protein>
    <recommendedName>
        <fullName evidence="3">chitinase</fullName>
        <ecNumber evidence="3">3.2.1.14</ecNumber>
    </recommendedName>
</protein>
<evidence type="ECO:0000256" key="6">
    <source>
        <dbReference type="ARBA" id="ARBA00022729"/>
    </source>
</evidence>
<evidence type="ECO:0000256" key="1">
    <source>
        <dbReference type="ARBA" id="ARBA00000822"/>
    </source>
</evidence>
<evidence type="ECO:0000313" key="18">
    <source>
        <dbReference type="Proteomes" id="UP001305647"/>
    </source>
</evidence>
<organism evidence="17 18">
    <name type="scientific">Parathielavia hyrcaniae</name>
    <dbReference type="NCBI Taxonomy" id="113614"/>
    <lineage>
        <taxon>Eukaryota</taxon>
        <taxon>Fungi</taxon>
        <taxon>Dikarya</taxon>
        <taxon>Ascomycota</taxon>
        <taxon>Pezizomycotina</taxon>
        <taxon>Sordariomycetes</taxon>
        <taxon>Sordariomycetidae</taxon>
        <taxon>Sordariales</taxon>
        <taxon>Chaetomiaceae</taxon>
        <taxon>Parathielavia</taxon>
    </lineage>
</organism>
<dbReference type="PROSITE" id="PS51762">
    <property type="entry name" value="GH16_2"/>
    <property type="match status" value="1"/>
</dbReference>
<evidence type="ECO:0000259" key="16">
    <source>
        <dbReference type="PROSITE" id="PS51762"/>
    </source>
</evidence>
<keyword evidence="10" id="KW-0326">Glycosidase</keyword>
<sequence length="590" mass="63442">MWPSPFRVSAAALLAWSAFVGHAAAQVTTDCFPMNETCPPNPGFGMAYNFNFNMTPDVNTWKTKVGPVTYSPDAGASFKITNMGDSPTIVTTFYYFWGRTEVIMKAAKGTGVISSIMMLSDNLDEIDWEFFGSNSTVAQSNYFGKGEIPEVADAGYHVIPGNVQDDYHNYTTVWTKDFLDFYVDGDKVRRLVPEDANNTYWYPQTPMRLFLGIWAGGDPRLPKGTREWAGGDTDYTQGPFEMLVKSAYVEDFSSGKEYEYTDRSGSWESIKITEGNSTVAEIINAPPEKSLSEKWNDLPDGAKIGIYSGAAGFVALLLFTGLYYCIRQRRRGAREAKVAEARAEAERLELERFKKAGVDPDSFVSQASEYNAKEMHRDGLTHQDSYSVPPSPTVNPTTPASPLDHTAMLPAAGAAAAGAMRSPRSPDQLLSHGAHNNNNNNNNNMQSPRVGSPAPNPFAEHSRTASPGPHGGMRNQSPAPHQQYGQQQQYTQHSPNPNQNPARSFTSPNPQMRVGSPAPSLRNGGGGVQRSASPAQMAHPQPQRSYTAGGYGQGGGVGGGSGYGQGGGGGGGGGGDQGYWGGNAGGGGYR</sequence>
<evidence type="ECO:0000256" key="7">
    <source>
        <dbReference type="ARBA" id="ARBA00022801"/>
    </source>
</evidence>
<feature type="signal peptide" evidence="15">
    <location>
        <begin position="1"/>
        <end position="25"/>
    </location>
</feature>
<keyword evidence="9" id="KW-0325">Glycoprotein</keyword>
<dbReference type="PANTHER" id="PTHR10963:SF27">
    <property type="entry name" value="GLYCOSIDASE-RELATED"/>
    <property type="match status" value="1"/>
</dbReference>
<keyword evidence="7 17" id="KW-0378">Hydrolase</keyword>
<evidence type="ECO:0000256" key="11">
    <source>
        <dbReference type="ARBA" id="ARBA00023316"/>
    </source>
</evidence>
<keyword evidence="14" id="KW-0812">Transmembrane</keyword>
<evidence type="ECO:0000256" key="9">
    <source>
        <dbReference type="ARBA" id="ARBA00023180"/>
    </source>
</evidence>
<dbReference type="EC" id="3.2.1.14" evidence="3"/>
<accession>A0AAN6T346</accession>
<keyword evidence="14" id="KW-1133">Transmembrane helix</keyword>
<evidence type="ECO:0000256" key="4">
    <source>
        <dbReference type="ARBA" id="ARBA00022676"/>
    </source>
</evidence>
<name>A0AAN6T346_9PEZI</name>
<keyword evidence="4" id="KW-0328">Glycosyltransferase</keyword>
<dbReference type="Proteomes" id="UP001305647">
    <property type="component" value="Unassembled WGS sequence"/>
</dbReference>
<gene>
    <name evidence="17" type="ORF">N658DRAFT_469907</name>
</gene>
<evidence type="ECO:0000256" key="13">
    <source>
        <dbReference type="SAM" id="MobiDB-lite"/>
    </source>
</evidence>
<proteinExistence type="inferred from homology"/>
<feature type="compositionally biased region" description="Gly residues" evidence="13">
    <location>
        <begin position="549"/>
        <end position="590"/>
    </location>
</feature>
<feature type="domain" description="GH16" evidence="16">
    <location>
        <begin position="32"/>
        <end position="244"/>
    </location>
</feature>
<comment type="caution">
    <text evidence="17">The sequence shown here is derived from an EMBL/GenBank/DDBJ whole genome shotgun (WGS) entry which is preliminary data.</text>
</comment>
<dbReference type="GO" id="GO:0009277">
    <property type="term" value="C:fungal-type cell wall"/>
    <property type="evidence" value="ECO:0007669"/>
    <property type="project" value="TreeGrafter"/>
</dbReference>
<evidence type="ECO:0000256" key="15">
    <source>
        <dbReference type="SAM" id="SignalP"/>
    </source>
</evidence>
<keyword evidence="5" id="KW-0808">Transferase</keyword>
<comment type="catalytic activity">
    <reaction evidence="1">
        <text>Random endo-hydrolysis of N-acetyl-beta-D-glucosaminide (1-&gt;4)-beta-linkages in chitin and chitodextrins.</text>
        <dbReference type="EC" id="3.2.1.14"/>
    </reaction>
</comment>
<dbReference type="SUPFAM" id="SSF49899">
    <property type="entry name" value="Concanavalin A-like lectins/glucanases"/>
    <property type="match status" value="1"/>
</dbReference>
<keyword evidence="11" id="KW-0961">Cell wall biogenesis/degradation</keyword>
<dbReference type="InterPro" id="IPR000757">
    <property type="entry name" value="Beta-glucanase-like"/>
</dbReference>